<gene>
    <name evidence="1" type="ORF">JR347_02780</name>
</gene>
<dbReference type="EMBL" id="CP070608">
    <property type="protein sequence ID" value="QSE98023.1"/>
    <property type="molecule type" value="Genomic_DNA"/>
</dbReference>
<dbReference type="Gene3D" id="3.30.450.40">
    <property type="match status" value="1"/>
</dbReference>
<reference evidence="1" key="1">
    <citation type="submission" date="2021-02" db="EMBL/GenBank/DDBJ databases">
        <title>Fulvivirga sp. S481 isolated from sea water.</title>
        <authorList>
            <person name="Bae S.S."/>
            <person name="Baek K."/>
        </authorList>
    </citation>
    <scope>NUCLEOTIDE SEQUENCE</scope>
    <source>
        <strain evidence="1">S481</strain>
    </source>
</reference>
<name>A0A974WGE6_9BACT</name>
<dbReference type="AlphaFoldDB" id="A0A974WGE6"/>
<dbReference type="InterPro" id="IPR029016">
    <property type="entry name" value="GAF-like_dom_sf"/>
</dbReference>
<accession>A0A974WGE6</accession>
<proteinExistence type="predicted"/>
<dbReference type="KEGG" id="fuv:JR347_02780"/>
<organism evidence="1 2">
    <name type="scientific">Fulvivirga lutea</name>
    <dbReference type="NCBI Taxonomy" id="2810512"/>
    <lineage>
        <taxon>Bacteria</taxon>
        <taxon>Pseudomonadati</taxon>
        <taxon>Bacteroidota</taxon>
        <taxon>Cytophagia</taxon>
        <taxon>Cytophagales</taxon>
        <taxon>Fulvivirgaceae</taxon>
        <taxon>Fulvivirga</taxon>
    </lineage>
</organism>
<dbReference type="Proteomes" id="UP000662783">
    <property type="component" value="Chromosome"/>
</dbReference>
<keyword evidence="2" id="KW-1185">Reference proteome</keyword>
<evidence type="ECO:0000313" key="1">
    <source>
        <dbReference type="EMBL" id="QSE98023.1"/>
    </source>
</evidence>
<dbReference type="SUPFAM" id="SSF55781">
    <property type="entry name" value="GAF domain-like"/>
    <property type="match status" value="1"/>
</dbReference>
<dbReference type="RefSeq" id="WP_205722531.1">
    <property type="nucleotide sequence ID" value="NZ_CP070608.1"/>
</dbReference>
<evidence type="ECO:0000313" key="2">
    <source>
        <dbReference type="Proteomes" id="UP000662783"/>
    </source>
</evidence>
<sequence>MSKQIQTNSFPFSTKLNLAPLVQYWEANLESNNIFQLYPTDRIKELIKAAPELKEPIEDLDSLKNHKELLGLLMSAIMPPALMETEFAAALVPFNFIGFYATPGYRRLLPLDKIRTDITSSFKDNDMEAAKIFRACLFVLNKFYGTDLKFDQPVLITIPDLETKLDRIYKVEFNLQFAEVIKKKPLKPLSKEQIQILMSDIYNTELWLEYIEPDRFEFQGFSLCHLVEVTEGEMLSRIKYDLLKKDAVICPNSFESIQQKIRSIFNLPQMQLGLSFFDIDNNIMSNQGMSGWNSFMMPNQQEKLSCDYFVGSIYDKANDLKRPVIIEDLEAMPDKSHIEKELIKKGIKNVAVAPIMYDNNVIGMLELGTPYVGKLNAISASKMEAVLPMFSAAVHRVLEEMKTEVRALIQEECTAIHPSVEWRFLQEGYDILGKRMSGRKEAFGSIVFDNVYPLYGMSDIRNSSLERNTAIQQDLKQNLNEAKKVLKAIAEKKNMPILSEIEFRINKEVEKIAKGLNSGDESSVIDFLKNEIVPAFDHFKNGDESLNKIINNYENLLDPTLGVVYNKRKDFEESLTQINKVISDYLEEVELEAQNIFPHYFEKYKTDGVEYNIYMGQSMVNDREFSPLYLNNFRLWQLIVMCEIAAKVEGLKSNLSKPLDITQLILVHGEPLSIKFRKDEKHFDVDGAYNIRYEIVKKRIDKAFILDTEERLTQPGKIAIVYTQQKEREEYTRYIQYLQSVGYLKDTVEHLELEELQGAHGLKAIRVEVNGKAEPKEFGSEVIQSVLEAIEAE</sequence>
<protein>
    <submittedName>
        <fullName evidence="1">GAF domain-containing protein</fullName>
    </submittedName>
</protein>